<dbReference type="InterPro" id="IPR045126">
    <property type="entry name" value="TRAPPC10/Trs130"/>
</dbReference>
<dbReference type="GO" id="GO:0005829">
    <property type="term" value="C:cytosol"/>
    <property type="evidence" value="ECO:0007669"/>
    <property type="project" value="GOC"/>
</dbReference>
<dbReference type="Pfam" id="PF23036">
    <property type="entry name" value="TRAPPC10_1st"/>
    <property type="match status" value="1"/>
</dbReference>
<dbReference type="InterPro" id="IPR056913">
    <property type="entry name" value="TRAPPC10/Trs130_N"/>
</dbReference>
<proteinExistence type="predicted"/>
<reference evidence="4" key="1">
    <citation type="journal article" date="2019" name="Nat. Commun.">
        <title>Expansion of phycobilisome linker gene families in mesophilic red algae.</title>
        <authorList>
            <person name="Lee J."/>
            <person name="Kim D."/>
            <person name="Bhattacharya D."/>
            <person name="Yoon H.S."/>
        </authorList>
    </citation>
    <scope>NUCLEOTIDE SEQUENCE [LARGE SCALE GENOMIC DNA]</scope>
    <source>
        <strain evidence="4">CCMP 1328</strain>
    </source>
</reference>
<dbReference type="PANTHER" id="PTHR13251:SF3">
    <property type="entry name" value="TRAFFICKING PROTEIN PARTICLE COMPLEX SUBUNIT 10"/>
    <property type="match status" value="1"/>
</dbReference>
<feature type="compositionally biased region" description="Low complexity" evidence="1">
    <location>
        <begin position="70"/>
        <end position="95"/>
    </location>
</feature>
<feature type="region of interest" description="Disordered" evidence="1">
    <location>
        <begin position="1"/>
        <end position="26"/>
    </location>
</feature>
<sequence length="1363" mass="151689">MAALRSANNSVAGASQGARPSDSTEQQELNALTVRVLDDGNAWDFVRLGREFCLDSLSWNVPAGLSTISSAAKSPSGSHSTAPSSSSTLSGASGAQVTAQGTMQSTPVVQALEKREVTRSVTVRVLMTGRREEPSNFDSLTATALSVHWYMRPYMSIFVTSYSEVEPYEEPSVRARLKTFVDTCVDRKVEYILLFLYRGANAASRRASQPGAQRRFFASSGSSDADADIKVARKVFEKLRMIANVPRTKERSLFVQTPMTQEDQVEFKGRMRENLSVALDSRIHAYQDEIERVYSTCLLPGWSYFSFFVLKESLAFVYQQAGRYDLALNIYAELLELMSLRGEPGFKEADCLEPGDDGALGLVNPEAKDYRQRVYESSISRLDFHVYVFARQATLYLLKREFTELAHRGLTFIGNATNLFPEKGTDELDIYMNEVFRDAWVFSASKVLASVVESEVRGAEVKNGQLVDESDRRTARQVAGCYVTGLKSFSQLSSLGVHDGAYVKGGAIERRNIPSWSRLAANLAAGDTSGEVRFSSLFTNADLQRALVSLRVSEQMYTELAFTAASLYELSGRARGAAALGGDAGLLRMRYGSLREAEGLLSLQCARFISDQGWDEPHSRSRTALAFIEKSLGKVQEYLLSCLAILIMQRCGGRKSYLQPRESEETRRKVENAVLWFREARDAASYLPKVMKYRLEKLLDAGMYPNVAPWSAGNPGRATVSVYSEIPALLTLDSLAVELRRKRGPDDVPRKEELDANDDAMFLSSLSSDLCVLRNEGPIEVSPGLNSFEVSADSIPSSGRFEVALIVFFLGKLKLVLVADSPEDLMKDRRPKSSLLLDFNKSDTAAGLVQDVPFPAKQDMRGHIEQGLVNRFPRFHSVDRDVLRMSIDQPSLYLGTRALQYLDFEIKTQDFGVEPNAELEIRLEVSEVEKQNVFVAFAVNSDGRHGIMTLQDHSVGSSSMDDFLFVLNKSGDPDAEVNVGRIIFLRGQQSSKTVRLRIAVKVTVLDFVWGRDDFSIGDRHCILTVRSSGICSGEERCNFRNERELELTLQSLFHISAWLSWDRLATIPSSVGSRDHSHFMGIFNLQIRGDVQSRMCNGSSFLDAVVVRRASLKLPPSYMAVETNFDSDIVFPLSVKTLLGGASICFRWQLKDHSALVQQNDHSLEGSREDVESTVVAAKEGRLKAASAEAVILCLETLETESSASITMQYVFPFQASHVSRTAYVEIGLEDCAVTVGQPLLFRFRLSAEWKLKSGSEIWYHVEGVDSIWAKSGKTRGEVGFVPGEDDQDHGNTSEWIEIELVALCVGNHRVPDITFEIRERQLRHDVKDSPLSVLKRGPEFVRVLPEVRFTVGCPRVDQQSRL</sequence>
<dbReference type="Proteomes" id="UP000324585">
    <property type="component" value="Unassembled WGS sequence"/>
</dbReference>
<feature type="domain" description="TRAPPC10/Trs130 N-terminal" evidence="2">
    <location>
        <begin position="148"/>
        <end position="405"/>
    </location>
</feature>
<dbReference type="OrthoDB" id="4271at2759"/>
<organism evidence="3 4">
    <name type="scientific">Porphyridium purpureum</name>
    <name type="common">Red alga</name>
    <name type="synonym">Porphyridium cruentum</name>
    <dbReference type="NCBI Taxonomy" id="35688"/>
    <lineage>
        <taxon>Eukaryota</taxon>
        <taxon>Rhodophyta</taxon>
        <taxon>Bangiophyceae</taxon>
        <taxon>Porphyridiales</taxon>
        <taxon>Porphyridiaceae</taxon>
        <taxon>Porphyridium</taxon>
    </lineage>
</organism>
<dbReference type="GO" id="GO:1990071">
    <property type="term" value="C:TRAPPII protein complex"/>
    <property type="evidence" value="ECO:0007669"/>
    <property type="project" value="InterPro"/>
</dbReference>
<keyword evidence="4" id="KW-1185">Reference proteome</keyword>
<dbReference type="GO" id="GO:0006891">
    <property type="term" value="P:intra-Golgi vesicle-mediated transport"/>
    <property type="evidence" value="ECO:0007669"/>
    <property type="project" value="TreeGrafter"/>
</dbReference>
<feature type="region of interest" description="Disordered" evidence="1">
    <location>
        <begin position="70"/>
        <end position="100"/>
    </location>
</feature>
<protein>
    <submittedName>
        <fullName evidence="3">Trafficking protein particle complex subunit 10</fullName>
    </submittedName>
</protein>
<accession>A0A5J4Z8U5</accession>
<comment type="caution">
    <text evidence="3">The sequence shown here is derived from an EMBL/GenBank/DDBJ whole genome shotgun (WGS) entry which is preliminary data.</text>
</comment>
<name>A0A5J4Z8U5_PORPP</name>
<dbReference type="EMBL" id="VRMN01000001">
    <property type="protein sequence ID" value="KAA8499578.1"/>
    <property type="molecule type" value="Genomic_DNA"/>
</dbReference>
<evidence type="ECO:0000313" key="3">
    <source>
        <dbReference type="EMBL" id="KAA8499578.1"/>
    </source>
</evidence>
<dbReference type="PANTHER" id="PTHR13251">
    <property type="entry name" value="EPILEPSY HOLOPROSENCEPHALY CANDIDATE 1/TMEM1"/>
    <property type="match status" value="1"/>
</dbReference>
<dbReference type="GO" id="GO:0034498">
    <property type="term" value="P:early endosome to Golgi transport"/>
    <property type="evidence" value="ECO:0007669"/>
    <property type="project" value="TreeGrafter"/>
</dbReference>
<feature type="compositionally biased region" description="Polar residues" evidence="1">
    <location>
        <begin position="1"/>
        <end position="13"/>
    </location>
</feature>
<gene>
    <name evidence="3" type="ORF">FVE85_7163</name>
</gene>
<evidence type="ECO:0000313" key="4">
    <source>
        <dbReference type="Proteomes" id="UP000324585"/>
    </source>
</evidence>
<evidence type="ECO:0000259" key="2">
    <source>
        <dbReference type="Pfam" id="PF23036"/>
    </source>
</evidence>
<evidence type="ECO:0000256" key="1">
    <source>
        <dbReference type="SAM" id="MobiDB-lite"/>
    </source>
</evidence>